<dbReference type="InterPro" id="IPR002686">
    <property type="entry name" value="Transposase_17"/>
</dbReference>
<dbReference type="AlphaFoldDB" id="A0A931PVN1"/>
<dbReference type="InterPro" id="IPR052715">
    <property type="entry name" value="RAYT_transposase"/>
</dbReference>
<proteinExistence type="predicted"/>
<protein>
    <submittedName>
        <fullName evidence="2">Transposase</fullName>
    </submittedName>
</protein>
<dbReference type="GO" id="GO:0004803">
    <property type="term" value="F:transposase activity"/>
    <property type="evidence" value="ECO:0007669"/>
    <property type="project" value="InterPro"/>
</dbReference>
<name>A0A931PVN1_FIMGI</name>
<dbReference type="GO" id="GO:0006313">
    <property type="term" value="P:DNA transposition"/>
    <property type="evidence" value="ECO:0007669"/>
    <property type="project" value="InterPro"/>
</dbReference>
<dbReference type="Pfam" id="PF01797">
    <property type="entry name" value="Y1_Tnp"/>
    <property type="match status" value="1"/>
</dbReference>
<evidence type="ECO:0000313" key="2">
    <source>
        <dbReference type="EMBL" id="MBI1756435.1"/>
    </source>
</evidence>
<gene>
    <name evidence="2" type="ORF">HYR64_04925</name>
</gene>
<evidence type="ECO:0000313" key="3">
    <source>
        <dbReference type="Proteomes" id="UP000727962"/>
    </source>
</evidence>
<dbReference type="NCBIfam" id="NF047646">
    <property type="entry name" value="REP_Tyr_transpos"/>
    <property type="match status" value="1"/>
</dbReference>
<feature type="domain" description="Transposase IS200-like" evidence="1">
    <location>
        <begin position="11"/>
        <end position="142"/>
    </location>
</feature>
<evidence type="ECO:0000259" key="1">
    <source>
        <dbReference type="SMART" id="SM01321"/>
    </source>
</evidence>
<dbReference type="EMBL" id="JACOSL010000031">
    <property type="protein sequence ID" value="MBI1756435.1"/>
    <property type="molecule type" value="Genomic_DNA"/>
</dbReference>
<dbReference type="GO" id="GO:0043565">
    <property type="term" value="F:sequence-specific DNA binding"/>
    <property type="evidence" value="ECO:0007669"/>
    <property type="project" value="TreeGrafter"/>
</dbReference>
<organism evidence="2 3">
    <name type="scientific">Fimbriimonas ginsengisoli</name>
    <dbReference type="NCBI Taxonomy" id="1005039"/>
    <lineage>
        <taxon>Bacteria</taxon>
        <taxon>Bacillati</taxon>
        <taxon>Armatimonadota</taxon>
        <taxon>Fimbriimonadia</taxon>
        <taxon>Fimbriimonadales</taxon>
        <taxon>Fimbriimonadaceae</taxon>
        <taxon>Fimbriimonas</taxon>
    </lineage>
</organism>
<dbReference type="PANTHER" id="PTHR36966">
    <property type="entry name" value="REP-ASSOCIATED TYROSINE TRANSPOSASE"/>
    <property type="match status" value="1"/>
</dbReference>
<dbReference type="SUPFAM" id="SSF143422">
    <property type="entry name" value="Transposase IS200-like"/>
    <property type="match status" value="1"/>
</dbReference>
<dbReference type="Gene3D" id="3.30.70.1290">
    <property type="entry name" value="Transposase IS200-like"/>
    <property type="match status" value="1"/>
</dbReference>
<reference evidence="2" key="1">
    <citation type="submission" date="2020-07" db="EMBL/GenBank/DDBJ databases">
        <title>Huge and variable diversity of episymbiotic CPR bacteria and DPANN archaea in groundwater ecosystems.</title>
        <authorList>
            <person name="He C.Y."/>
            <person name="Keren R."/>
            <person name="Whittaker M."/>
            <person name="Farag I.F."/>
            <person name="Doudna J."/>
            <person name="Cate J.H.D."/>
            <person name="Banfield J.F."/>
        </authorList>
    </citation>
    <scope>NUCLEOTIDE SEQUENCE</scope>
    <source>
        <strain evidence="2">NC_groundwater_17_Pr7_B-0.1um_64_12</strain>
    </source>
</reference>
<dbReference type="PANTHER" id="PTHR36966:SF1">
    <property type="entry name" value="REP-ASSOCIATED TYROSINE TRANSPOSASE"/>
    <property type="match status" value="1"/>
</dbReference>
<dbReference type="SMART" id="SM01321">
    <property type="entry name" value="Y1_Tnp"/>
    <property type="match status" value="1"/>
</dbReference>
<dbReference type="InterPro" id="IPR036515">
    <property type="entry name" value="Transposase_17_sf"/>
</dbReference>
<comment type="caution">
    <text evidence="2">The sequence shown here is derived from an EMBL/GenBank/DDBJ whole genome shotgun (WGS) entry which is preliminary data.</text>
</comment>
<dbReference type="Proteomes" id="UP000727962">
    <property type="component" value="Unassembled WGS sequence"/>
</dbReference>
<sequence>MKFKTRRSYDTPGEAHELTFSTYHRLPFLTLPGVAEAFVHALERARHRLEFQVWAYVVMPEHCHVLLFPEAAEHSVAQILRQIKAPVARQAFALHPNLRPATAVKRPSGRLEYRFWQQGGGYDRNISSGNVAWRSIEYIHHNPVERGLCADARDWPWSSVRAHEGKAGIVEVVRCPWWASETRRAPGLG</sequence>
<accession>A0A931PVN1</accession>